<protein>
    <submittedName>
        <fullName evidence="10">DNA-binding protein</fullName>
    </submittedName>
    <submittedName>
        <fullName evidence="2">Helix-turn-helix domain-containing protein</fullName>
    </submittedName>
</protein>
<dbReference type="EMBL" id="VZBP01000163">
    <property type="protein sequence ID" value="MQO10595.1"/>
    <property type="molecule type" value="Genomic_DNA"/>
</dbReference>
<dbReference type="PANTHER" id="PTHR34585">
    <property type="match status" value="1"/>
</dbReference>
<evidence type="ECO:0000313" key="13">
    <source>
        <dbReference type="Proteomes" id="UP000283785"/>
    </source>
</evidence>
<evidence type="ECO:0000313" key="9">
    <source>
        <dbReference type="EMBL" id="RHA88212.1"/>
    </source>
</evidence>
<dbReference type="NCBIfam" id="TIGR01764">
    <property type="entry name" value="excise"/>
    <property type="match status" value="1"/>
</dbReference>
<dbReference type="Proteomes" id="UP000283785">
    <property type="component" value="Unassembled WGS sequence"/>
</dbReference>
<dbReference type="OrthoDB" id="1100622at2"/>
<evidence type="ECO:0000313" key="3">
    <source>
        <dbReference type="EMBL" id="MQN12378.1"/>
    </source>
</evidence>
<dbReference type="Proteomes" id="UP000284990">
    <property type="component" value="Unassembled WGS sequence"/>
</dbReference>
<dbReference type="InterPro" id="IPR009061">
    <property type="entry name" value="DNA-bd_dom_put_sf"/>
</dbReference>
<dbReference type="Proteomes" id="UP000286077">
    <property type="component" value="Unassembled WGS sequence"/>
</dbReference>
<name>A0A229I808_9BACT</name>
<evidence type="ECO:0000313" key="20">
    <source>
        <dbReference type="Proteomes" id="UP000442105"/>
    </source>
</evidence>
<dbReference type="Proteomes" id="UP000215155">
    <property type="component" value="Unassembled WGS sequence"/>
</dbReference>
<dbReference type="EMBL" id="QSFW01000006">
    <property type="protein sequence ID" value="RHA88212.1"/>
    <property type="molecule type" value="Genomic_DNA"/>
</dbReference>
<dbReference type="Proteomes" id="UP000405805">
    <property type="component" value="Unassembled WGS sequence"/>
</dbReference>
<evidence type="ECO:0000313" key="5">
    <source>
        <dbReference type="EMBL" id="MQP10676.1"/>
    </source>
</evidence>
<reference evidence="18 19" key="3">
    <citation type="submission" date="2019-09" db="EMBL/GenBank/DDBJ databases">
        <title>Distinct polysaccharide growth profiles of human intestinal Prevotella copri isolates.</title>
        <authorList>
            <person name="Fehlner-Peach H."/>
            <person name="Magnabosco C."/>
            <person name="Raghavan V."/>
            <person name="Scher J.U."/>
            <person name="Tett A."/>
            <person name="Cox L.M."/>
            <person name="Gottsegen C."/>
            <person name="Watters A."/>
            <person name="Wiltshire- Gordon J.D."/>
            <person name="Segata N."/>
            <person name="Bonneau R."/>
            <person name="Littman D.R."/>
        </authorList>
    </citation>
    <scope>NUCLEOTIDE SEQUENCE [LARGE SCALE GENOMIC DNA]</scope>
    <source>
        <strain evidence="4">IA624</strain>
        <strain evidence="19">iA624</strain>
        <strain evidence="5">IAQ1173</strain>
        <strain evidence="18">iAQ1173</strain>
        <strain evidence="20">iAQ1179</strain>
        <strain evidence="3">IAQ1179</strain>
    </source>
</reference>
<evidence type="ECO:0000313" key="17">
    <source>
        <dbReference type="Proteomes" id="UP000286077"/>
    </source>
</evidence>
<organism evidence="10 14">
    <name type="scientific">Segatella copri</name>
    <dbReference type="NCBI Taxonomy" id="165179"/>
    <lineage>
        <taxon>Bacteria</taxon>
        <taxon>Pseudomonadati</taxon>
        <taxon>Bacteroidota</taxon>
        <taxon>Bacteroidia</taxon>
        <taxon>Bacteroidales</taxon>
        <taxon>Prevotellaceae</taxon>
        <taxon>Segatella</taxon>
    </lineage>
</organism>
<evidence type="ECO:0000313" key="8">
    <source>
        <dbReference type="EMBL" id="RGW63799.1"/>
    </source>
</evidence>
<dbReference type="Proteomes" id="UP000384372">
    <property type="component" value="Unassembled WGS sequence"/>
</dbReference>
<evidence type="ECO:0000313" key="4">
    <source>
        <dbReference type="EMBL" id="MQO10595.1"/>
    </source>
</evidence>
<accession>A0A229I808</accession>
<dbReference type="EMBL" id="QRNN01000068">
    <property type="protein sequence ID" value="RHK46579.1"/>
    <property type="molecule type" value="Genomic_DNA"/>
</dbReference>
<evidence type="ECO:0000313" key="15">
    <source>
        <dbReference type="Proteomes" id="UP000284562"/>
    </source>
</evidence>
<evidence type="ECO:0000313" key="6">
    <source>
        <dbReference type="EMBL" id="OXL44792.1"/>
    </source>
</evidence>
<dbReference type="EMBL" id="VZAD01000015">
    <property type="protein sequence ID" value="MQP10676.1"/>
    <property type="molecule type" value="Genomic_DNA"/>
</dbReference>
<feature type="domain" description="Helix-turn-helix" evidence="1">
    <location>
        <begin position="44"/>
        <end position="93"/>
    </location>
</feature>
<dbReference type="EMBL" id="NMPZ01000004">
    <property type="protein sequence ID" value="OXL44792.1"/>
    <property type="molecule type" value="Genomic_DNA"/>
</dbReference>
<evidence type="ECO:0000313" key="7">
    <source>
        <dbReference type="EMBL" id="RGW38350.1"/>
    </source>
</evidence>
<keyword evidence="18" id="KW-1185">Reference proteome</keyword>
<gene>
    <name evidence="6" type="ORF">CFT61_03740</name>
    <name evidence="11" type="ORF">DW064_12975</name>
    <name evidence="10" type="ORF">DW192_12175</name>
    <name evidence="9" type="ORF">DW916_04125</name>
    <name evidence="8" type="ORF">DWV60_15080</name>
    <name evidence="7" type="ORF">DWV76_16730</name>
    <name evidence="5" type="ORF">F7D20_01570</name>
    <name evidence="4" type="ORF">F7D57_12930</name>
    <name evidence="3" type="ORF">F7D95_06000</name>
    <name evidence="2" type="ORF">LYY06_13980</name>
</gene>
<dbReference type="InterPro" id="IPR041657">
    <property type="entry name" value="HTH_17"/>
</dbReference>
<evidence type="ECO:0000313" key="16">
    <source>
        <dbReference type="Proteomes" id="UP000284990"/>
    </source>
</evidence>
<evidence type="ECO:0000313" key="14">
    <source>
        <dbReference type="Proteomes" id="UP000284548"/>
    </source>
</evidence>
<evidence type="ECO:0000313" key="2">
    <source>
        <dbReference type="EMBL" id="MCE4123340.1"/>
    </source>
</evidence>
<dbReference type="EMBL" id="QSAQ01000054">
    <property type="protein sequence ID" value="RGW63799.1"/>
    <property type="molecule type" value="Genomic_DNA"/>
</dbReference>
<reference evidence="6 12" key="1">
    <citation type="submission" date="2017-07" db="EMBL/GenBank/DDBJ databases">
        <title>Draft genome sequence of Prevotella copri isolated from the gut of healthy adult Indian.</title>
        <authorList>
            <person name="Das B."/>
            <person name="Bag S."/>
            <person name="Ghosh T.S."/>
        </authorList>
    </citation>
    <scope>NUCLEOTIDE SEQUENCE [LARGE SCALE GENOMIC DNA]</scope>
    <source>
        <strain evidence="6 12">Indica</strain>
    </source>
</reference>
<dbReference type="EMBL" id="VZCW01000161">
    <property type="protein sequence ID" value="MQN12378.1"/>
    <property type="molecule type" value="Genomic_DNA"/>
</dbReference>
<evidence type="ECO:0000313" key="12">
    <source>
        <dbReference type="Proteomes" id="UP000215155"/>
    </source>
</evidence>
<proteinExistence type="predicted"/>
<dbReference type="EMBL" id="QSAG01000081">
    <property type="protein sequence ID" value="RGW38350.1"/>
    <property type="molecule type" value="Genomic_DNA"/>
</dbReference>
<dbReference type="AlphaFoldDB" id="A0A229I808"/>
<keyword evidence="10" id="KW-0238">DNA-binding</keyword>
<sequence length="99" mass="11457">MEVITMESAAFKKLTEQLTEIVQYVRLAKMAFQENLTGKGLKPMLTNDDAAKMLGVSKRTLQRMRSENRIDFIKIGNQCRYQVEAIERMVEERTIAKET</sequence>
<dbReference type="InterPro" id="IPR010093">
    <property type="entry name" value="SinI_DNA-bd"/>
</dbReference>
<dbReference type="Pfam" id="PF12728">
    <property type="entry name" value="HTH_17"/>
    <property type="match status" value="1"/>
</dbReference>
<evidence type="ECO:0000313" key="11">
    <source>
        <dbReference type="EMBL" id="RHK46579.1"/>
    </source>
</evidence>
<reference evidence="2" key="4">
    <citation type="submission" date="2021-12" db="EMBL/GenBank/DDBJ databases">
        <authorList>
            <person name="Lv X."/>
        </authorList>
    </citation>
    <scope>NUCLEOTIDE SEQUENCE</scope>
    <source>
        <strain evidence="2">HF2106</strain>
    </source>
</reference>
<dbReference type="SUPFAM" id="SSF46955">
    <property type="entry name" value="Putative DNA-binding domain"/>
    <property type="match status" value="1"/>
</dbReference>
<dbReference type="PANTHER" id="PTHR34585:SF22">
    <property type="entry name" value="HELIX-TURN-HELIX DOMAIN-CONTAINING PROTEIN"/>
    <property type="match status" value="1"/>
</dbReference>
<dbReference type="RefSeq" id="WP_068856520.1">
    <property type="nucleotide sequence ID" value="NZ_CATKVS010000002.1"/>
</dbReference>
<comment type="caution">
    <text evidence="10">The sequence shown here is derived from an EMBL/GenBank/DDBJ whole genome shotgun (WGS) entry which is preliminary data.</text>
</comment>
<evidence type="ECO:0000313" key="10">
    <source>
        <dbReference type="EMBL" id="RHH79199.1"/>
    </source>
</evidence>
<dbReference type="Proteomes" id="UP001200307">
    <property type="component" value="Unassembled WGS sequence"/>
</dbReference>
<dbReference type="Proteomes" id="UP000284562">
    <property type="component" value="Unassembled WGS sequence"/>
</dbReference>
<dbReference type="GO" id="GO:0003677">
    <property type="term" value="F:DNA binding"/>
    <property type="evidence" value="ECO:0007669"/>
    <property type="project" value="UniProtKB-KW"/>
</dbReference>
<evidence type="ECO:0000313" key="18">
    <source>
        <dbReference type="Proteomes" id="UP000384372"/>
    </source>
</evidence>
<reference evidence="13 14" key="2">
    <citation type="submission" date="2018-08" db="EMBL/GenBank/DDBJ databases">
        <title>A genome reference for cultivated species of the human gut microbiota.</title>
        <authorList>
            <person name="Zou Y."/>
            <person name="Xue W."/>
            <person name="Luo G."/>
        </authorList>
    </citation>
    <scope>NUCLEOTIDE SEQUENCE [LARGE SCALE GENOMIC DNA]</scope>
    <source>
        <strain evidence="8 17">AF11-14</strain>
        <strain evidence="7 13">AF12-50</strain>
        <strain evidence="11 15">AF43-2</strain>
        <strain evidence="10 14">AM16-54</strain>
        <strain evidence="9 16">AM42-23AC</strain>
    </source>
</reference>
<evidence type="ECO:0000313" key="19">
    <source>
        <dbReference type="Proteomes" id="UP000405805"/>
    </source>
</evidence>
<dbReference type="Proteomes" id="UP000442105">
    <property type="component" value="Unassembled WGS sequence"/>
</dbReference>
<evidence type="ECO:0000259" key="1">
    <source>
        <dbReference type="Pfam" id="PF12728"/>
    </source>
</evidence>
<dbReference type="EMBL" id="JAJTVO010000032">
    <property type="protein sequence ID" value="MCE4123340.1"/>
    <property type="molecule type" value="Genomic_DNA"/>
</dbReference>
<dbReference type="EMBL" id="QRKB01000034">
    <property type="protein sequence ID" value="RHH79199.1"/>
    <property type="molecule type" value="Genomic_DNA"/>
</dbReference>
<dbReference type="Proteomes" id="UP000284548">
    <property type="component" value="Unassembled WGS sequence"/>
</dbReference>